<reference evidence="2 3" key="1">
    <citation type="journal article" date="2014" name="PLoS Genet.">
        <title>Phylogenetically driven sequencing of extremely halophilic archaea reveals strategies for static and dynamic osmo-response.</title>
        <authorList>
            <person name="Becker E.A."/>
            <person name="Seitzer P.M."/>
            <person name="Tritt A."/>
            <person name="Larsen D."/>
            <person name="Krusor M."/>
            <person name="Yao A.I."/>
            <person name="Wu D."/>
            <person name="Madern D."/>
            <person name="Eisen J.A."/>
            <person name="Darling A.E."/>
            <person name="Facciotti M.T."/>
        </authorList>
    </citation>
    <scope>NUCLEOTIDE SEQUENCE [LARGE SCALE GENOMIC DNA]</scope>
    <source>
        <strain evidence="2 3">JCM 10989</strain>
    </source>
</reference>
<sequence length="475" mass="51628">MLGFVILIGMVAAVSTGIFLVAGETVTSLEQSSEQERVETAFVELSQQMSTASSNTDVLQSMDLEVGNDGAIVKKDTGNITVSSEALDEDIDLTIGTIEYEGEDGTILAYQAGSVFRETGNETRVISSPPIYYEKTTETLTLPVVTVSGEQNLGTGGIGISHEETTTFRESAVVENESVTITVESEYYRGWESYFEQQAGDTVVRNVDHDNRTVEVQVGYLSVDEAFEDGMVVSENFDDFENADVENGTVREGSMPELDPVIEEMIDDHEDDDSLPTTNGTIAGNKTYFEDEITIGGEEQLVVDTSTGNTTIIVDGNTSIEGQLVADPDGSDHELRIYTTGHLDIEGGNVSVTDGNAGQLQLYGTSNTHVGIGPGESSFHGTIYAPRDEPWDDTENEVFHQGQCSEQVCMQSDIDFTGALVASSTNVHSASVSFKYDDELENNEIDLYPETYTLPPQLTYLNVAHHEVNIDNRGR</sequence>
<name>M0A882_9EURY</name>
<dbReference type="Proteomes" id="UP000011519">
    <property type="component" value="Unassembled WGS sequence"/>
</dbReference>
<dbReference type="Pfam" id="PF23960">
    <property type="entry name" value="DUF7289"/>
    <property type="match status" value="1"/>
</dbReference>
<gene>
    <name evidence="2" type="ORF">C483_01391</name>
</gene>
<feature type="domain" description="DUF7305" evidence="1">
    <location>
        <begin position="242"/>
        <end position="442"/>
    </location>
</feature>
<evidence type="ECO:0000259" key="1">
    <source>
        <dbReference type="Pfam" id="PF23981"/>
    </source>
</evidence>
<dbReference type="Pfam" id="PF23981">
    <property type="entry name" value="DUF7305"/>
    <property type="match status" value="1"/>
</dbReference>
<evidence type="ECO:0000313" key="3">
    <source>
        <dbReference type="Proteomes" id="UP000011519"/>
    </source>
</evidence>
<keyword evidence="3" id="KW-1185">Reference proteome</keyword>
<dbReference type="AlphaFoldDB" id="M0A882"/>
<organism evidence="2 3">
    <name type="scientific">Natrialba hulunbeirensis JCM 10989</name>
    <dbReference type="NCBI Taxonomy" id="1227493"/>
    <lineage>
        <taxon>Archaea</taxon>
        <taxon>Methanobacteriati</taxon>
        <taxon>Methanobacteriota</taxon>
        <taxon>Stenosarchaea group</taxon>
        <taxon>Halobacteria</taxon>
        <taxon>Halobacteriales</taxon>
        <taxon>Natrialbaceae</taxon>
        <taxon>Natrialba</taxon>
    </lineage>
</organism>
<dbReference type="PATRIC" id="fig|1227493.4.peg.258"/>
<dbReference type="EMBL" id="AOIM01000009">
    <property type="protein sequence ID" value="ELY94980.1"/>
    <property type="molecule type" value="Genomic_DNA"/>
</dbReference>
<comment type="caution">
    <text evidence="2">The sequence shown here is derived from an EMBL/GenBank/DDBJ whole genome shotgun (WGS) entry which is preliminary data.</text>
</comment>
<protein>
    <recommendedName>
        <fullName evidence="1">DUF7305 domain-containing protein</fullName>
    </recommendedName>
</protein>
<accession>M0A882</accession>
<dbReference type="InterPro" id="IPR055713">
    <property type="entry name" value="DUF7289"/>
</dbReference>
<evidence type="ECO:0000313" key="2">
    <source>
        <dbReference type="EMBL" id="ELY94980.1"/>
    </source>
</evidence>
<proteinExistence type="predicted"/>
<dbReference type="InterPro" id="IPR055729">
    <property type="entry name" value="DUF7305"/>
</dbReference>